<name>A0A848DHN9_9PSEU</name>
<dbReference type="GO" id="GO:0008410">
    <property type="term" value="F:CoA-transferase activity"/>
    <property type="evidence" value="ECO:0007669"/>
    <property type="project" value="TreeGrafter"/>
</dbReference>
<comment type="caution">
    <text evidence="2">The sequence shown here is derived from an EMBL/GenBank/DDBJ whole genome shotgun (WGS) entry which is preliminary data.</text>
</comment>
<proteinExistence type="predicted"/>
<dbReference type="SUPFAM" id="SSF89796">
    <property type="entry name" value="CoA-transferase family III (CaiB/BaiF)"/>
    <property type="match status" value="1"/>
</dbReference>
<dbReference type="AlphaFoldDB" id="A0A848DHN9"/>
<dbReference type="InterPro" id="IPR044855">
    <property type="entry name" value="CoA-Trfase_III_dom3_sf"/>
</dbReference>
<dbReference type="RefSeq" id="WP_169412663.1">
    <property type="nucleotide sequence ID" value="NZ_JAAXKZ010000029.1"/>
</dbReference>
<dbReference type="InterPro" id="IPR050483">
    <property type="entry name" value="CoA-transferase_III_domain"/>
</dbReference>
<evidence type="ECO:0000313" key="2">
    <source>
        <dbReference type="EMBL" id="NMH92021.1"/>
    </source>
</evidence>
<organism evidence="2 3">
    <name type="scientific">Pseudonocardia bannensis</name>
    <dbReference type="NCBI Taxonomy" id="630973"/>
    <lineage>
        <taxon>Bacteria</taxon>
        <taxon>Bacillati</taxon>
        <taxon>Actinomycetota</taxon>
        <taxon>Actinomycetes</taxon>
        <taxon>Pseudonocardiales</taxon>
        <taxon>Pseudonocardiaceae</taxon>
        <taxon>Pseudonocardia</taxon>
    </lineage>
</organism>
<dbReference type="InterPro" id="IPR003673">
    <property type="entry name" value="CoA-Trfase_fam_III"/>
</dbReference>
<dbReference type="InterPro" id="IPR023606">
    <property type="entry name" value="CoA-Trfase_III_dom_1_sf"/>
</dbReference>
<protein>
    <submittedName>
        <fullName evidence="2">CoA transferase</fullName>
    </submittedName>
</protein>
<keyword evidence="1 2" id="KW-0808">Transferase</keyword>
<dbReference type="EMBL" id="JAAXKZ010000029">
    <property type="protein sequence ID" value="NMH92021.1"/>
    <property type="molecule type" value="Genomic_DNA"/>
</dbReference>
<dbReference type="Proteomes" id="UP000586918">
    <property type="component" value="Unassembled WGS sequence"/>
</dbReference>
<accession>A0A848DHN9</accession>
<sequence length="417" mass="44773">MSRAHQPSGLAGSTTAAVRTGPLAGVRVLELGSIIAGPFATRMLGDFGAEVIKIELPGSGDPLREWGVHRHEGRALWWSVQSRNKKLITLDVRQPAGRELCLRLLDECDVLVENFRPGTLEKWGLGPDQLHDRNPKLIIARISGYGQTGPYANRPGFASAGEAVGGLRYINGFPRQAAPRAGISLGDSLAAMSAAQGILMALYHRDANGGCGQVIDTAITESCFALLESMVPDYGKLGVVREPSGTVLPHVAPSNVYRTRDGKWVVIAANGENLWRRLCHTIGRADLLADERFRTLGGRVEHMAELDAIISEWTAQHDAAEIDRILVAADVVYGPVNSIADIFQDPQFRDRDMLIEVDDPEVGPLTVPGVVPKLSATPGDPGPTGAWELGAHNDEVYRELLGLDDDQLAALAAAGTI</sequence>
<evidence type="ECO:0000256" key="1">
    <source>
        <dbReference type="ARBA" id="ARBA00022679"/>
    </source>
</evidence>
<dbReference type="Gene3D" id="3.40.50.10540">
    <property type="entry name" value="Crotonobetainyl-coa:carnitine coa-transferase, domain 1"/>
    <property type="match status" value="1"/>
</dbReference>
<reference evidence="2 3" key="1">
    <citation type="submission" date="2020-04" db="EMBL/GenBank/DDBJ databases">
        <authorList>
            <person name="Klaysubun C."/>
            <person name="Duangmal K."/>
            <person name="Lipun K."/>
        </authorList>
    </citation>
    <scope>NUCLEOTIDE SEQUENCE [LARGE SCALE GENOMIC DNA]</scope>
    <source>
        <strain evidence="2 3">DSM 45300</strain>
    </source>
</reference>
<dbReference type="Pfam" id="PF02515">
    <property type="entry name" value="CoA_transf_3"/>
    <property type="match status" value="1"/>
</dbReference>
<gene>
    <name evidence="2" type="ORF">HF519_10645</name>
</gene>
<dbReference type="PANTHER" id="PTHR48207:SF3">
    <property type="entry name" value="SUCCINATE--HYDROXYMETHYLGLUTARATE COA-TRANSFERASE"/>
    <property type="match status" value="1"/>
</dbReference>
<dbReference type="Gene3D" id="3.30.1540.10">
    <property type="entry name" value="formyl-coa transferase, domain 3"/>
    <property type="match status" value="1"/>
</dbReference>
<keyword evidence="3" id="KW-1185">Reference proteome</keyword>
<evidence type="ECO:0000313" key="3">
    <source>
        <dbReference type="Proteomes" id="UP000586918"/>
    </source>
</evidence>
<dbReference type="PANTHER" id="PTHR48207">
    <property type="entry name" value="SUCCINATE--HYDROXYMETHYLGLUTARATE COA-TRANSFERASE"/>
    <property type="match status" value="1"/>
</dbReference>